<dbReference type="OrthoDB" id="19091at2759"/>
<evidence type="ECO:0000313" key="7">
    <source>
        <dbReference type="Proteomes" id="UP000663193"/>
    </source>
</evidence>
<keyword evidence="3 5" id="KW-1133">Transmembrane helix</keyword>
<dbReference type="KEGG" id="pno:SNOG_11957"/>
<dbReference type="EMBL" id="CP069034">
    <property type="protein sequence ID" value="QRD01279.1"/>
    <property type="molecule type" value="Genomic_DNA"/>
</dbReference>
<dbReference type="InterPro" id="IPR023352">
    <property type="entry name" value="MAPEG-like_dom_sf"/>
</dbReference>
<organism evidence="6 7">
    <name type="scientific">Phaeosphaeria nodorum (strain SN15 / ATCC MYA-4574 / FGSC 10173)</name>
    <name type="common">Glume blotch fungus</name>
    <name type="synonym">Parastagonospora nodorum</name>
    <dbReference type="NCBI Taxonomy" id="321614"/>
    <lineage>
        <taxon>Eukaryota</taxon>
        <taxon>Fungi</taxon>
        <taxon>Dikarya</taxon>
        <taxon>Ascomycota</taxon>
        <taxon>Pezizomycotina</taxon>
        <taxon>Dothideomycetes</taxon>
        <taxon>Pleosporomycetidae</taxon>
        <taxon>Pleosporales</taxon>
        <taxon>Pleosporineae</taxon>
        <taxon>Phaeosphaeriaceae</taxon>
        <taxon>Parastagonospora</taxon>
    </lineage>
</organism>
<gene>
    <name evidence="6" type="ORF">JI435_119570</name>
</gene>
<proteinExistence type="predicted"/>
<protein>
    <submittedName>
        <fullName evidence="6">Uncharacterized protein</fullName>
    </submittedName>
</protein>
<dbReference type="GO" id="GO:0016020">
    <property type="term" value="C:membrane"/>
    <property type="evidence" value="ECO:0007669"/>
    <property type="project" value="UniProtKB-SubCell"/>
</dbReference>
<comment type="subcellular location">
    <subcellularLocation>
        <location evidence="1">Membrane</location>
    </subcellularLocation>
</comment>
<dbReference type="PANTHER" id="PTHR35814:SF1">
    <property type="entry name" value="GLUTATHIONE S-TRANSFERASE-RELATED"/>
    <property type="match status" value="1"/>
</dbReference>
<dbReference type="RefSeq" id="XP_001802189.1">
    <property type="nucleotide sequence ID" value="XM_001802137.1"/>
</dbReference>
<evidence type="ECO:0000256" key="4">
    <source>
        <dbReference type="ARBA" id="ARBA00023136"/>
    </source>
</evidence>
<feature type="transmembrane region" description="Helical" evidence="5">
    <location>
        <begin position="20"/>
        <end position="46"/>
    </location>
</feature>
<dbReference type="AlphaFoldDB" id="A0A7U2I4E9"/>
<dbReference type="InterPro" id="IPR001129">
    <property type="entry name" value="Membr-assoc_MAPEG"/>
</dbReference>
<dbReference type="Gene3D" id="1.20.120.550">
    <property type="entry name" value="Membrane associated eicosanoid/glutathione metabolism-like domain"/>
    <property type="match status" value="1"/>
</dbReference>
<keyword evidence="7" id="KW-1185">Reference proteome</keyword>
<evidence type="ECO:0000313" key="6">
    <source>
        <dbReference type="EMBL" id="QRD01279.1"/>
    </source>
</evidence>
<keyword evidence="2 5" id="KW-0812">Transmembrane</keyword>
<accession>A0A7U2I4E9</accession>
<reference evidence="7" key="1">
    <citation type="journal article" date="2021" name="BMC Genomics">
        <title>Chromosome-level genome assembly and manually-curated proteome of model necrotroph Parastagonospora nodorum Sn15 reveals a genome-wide trove of candidate effector homologs, and redundancy of virulence-related functions within an accessory chromosome.</title>
        <authorList>
            <person name="Bertazzoni S."/>
            <person name="Jones D.A.B."/>
            <person name="Phan H.T."/>
            <person name="Tan K.-C."/>
            <person name="Hane J.K."/>
        </authorList>
    </citation>
    <scope>NUCLEOTIDE SEQUENCE [LARGE SCALE GENOMIC DNA]</scope>
    <source>
        <strain evidence="7">SN15 / ATCC MYA-4574 / FGSC 10173)</strain>
    </source>
</reference>
<dbReference type="Pfam" id="PF01124">
    <property type="entry name" value="MAPEG"/>
    <property type="match status" value="1"/>
</dbReference>
<dbReference type="VEuPathDB" id="FungiDB:JI435_119570"/>
<dbReference type="Proteomes" id="UP000663193">
    <property type="component" value="Chromosome 12"/>
</dbReference>
<evidence type="ECO:0000256" key="2">
    <source>
        <dbReference type="ARBA" id="ARBA00022692"/>
    </source>
</evidence>
<dbReference type="SUPFAM" id="SSF161084">
    <property type="entry name" value="MAPEG domain-like"/>
    <property type="match status" value="1"/>
</dbReference>
<sequence>MVNYLSTPVGEPLHNMASKIGLGVPMPLFAPATATWAVPFAAYYIFLQNRIVYQRLTTETYMGDKTDSTKGNDDPLYVASRAQLNFSENVPLVLAVALLAELNGANRTFINSALGALFALRISHAEFGLMAAKSSGAGRPVGYFGTQAVLAALAGYTGYLVKGYWQI</sequence>
<evidence type="ECO:0000256" key="1">
    <source>
        <dbReference type="ARBA" id="ARBA00004370"/>
    </source>
</evidence>
<keyword evidence="4 5" id="KW-0472">Membrane</keyword>
<evidence type="ECO:0000256" key="5">
    <source>
        <dbReference type="SAM" id="Phobius"/>
    </source>
</evidence>
<evidence type="ECO:0000256" key="3">
    <source>
        <dbReference type="ARBA" id="ARBA00022989"/>
    </source>
</evidence>
<name>A0A7U2I4E9_PHANO</name>
<dbReference type="PANTHER" id="PTHR35814">
    <property type="match status" value="1"/>
</dbReference>